<proteinExistence type="inferred from homology"/>
<dbReference type="EMBL" id="BMGC01000033">
    <property type="protein sequence ID" value="GGB42972.1"/>
    <property type="molecule type" value="Genomic_DNA"/>
</dbReference>
<evidence type="ECO:0000256" key="5">
    <source>
        <dbReference type="SAM" id="MobiDB-lite"/>
    </source>
</evidence>
<dbReference type="PROSITE" id="PS00653">
    <property type="entry name" value="GLYCOSYL_HYDROL_F1_2"/>
    <property type="match status" value="1"/>
</dbReference>
<protein>
    <submittedName>
        <fullName evidence="6">Glycosyl hydrolase (Beta-glucosidase)</fullName>
    </submittedName>
</protein>
<reference evidence="6" key="1">
    <citation type="journal article" date="2014" name="Int. J. Syst. Evol. Microbiol.">
        <title>Complete genome sequence of Corynebacterium casei LMG S-19264T (=DSM 44701T), isolated from a smear-ripened cheese.</title>
        <authorList>
            <consortium name="US DOE Joint Genome Institute (JGI-PGF)"/>
            <person name="Walter F."/>
            <person name="Albersmeier A."/>
            <person name="Kalinowski J."/>
            <person name="Ruckert C."/>
        </authorList>
    </citation>
    <scope>NUCLEOTIDE SEQUENCE</scope>
    <source>
        <strain evidence="6">CGMCC 1.12827</strain>
    </source>
</reference>
<dbReference type="Gene3D" id="3.20.20.80">
    <property type="entry name" value="Glycosidases"/>
    <property type="match status" value="2"/>
</dbReference>
<dbReference type="GO" id="GO:0008422">
    <property type="term" value="F:beta-glucosidase activity"/>
    <property type="evidence" value="ECO:0007669"/>
    <property type="project" value="TreeGrafter"/>
</dbReference>
<sequence>MLGGFRGSGECPASLGNVYEGVLMGYRGVEHRGFPRRTALWGMVGAAAGGIVGVRTVIGSGLAEAISQSPDVGHLIGAVPHGFFWGVASAGFQCEGSSPDSNWLRRSNSGKVDDPVSTAVDFRHRYRSDIELARQMGVTVYRVSVEWARIEPKPGVLDQRELAYYDDMIGAIVAAGMRPMITIDHWVYPGWAADRGGWANAHMPDWWLANATRVVERYIHHKPLWITINEPTTYLSQEIQIGMLPAMSAGVMAERLVGVHRRIYDHIHRLDGSAMVSSNVAYIPTAETIIDIPLLDKMADKLDFIGVDYYHSVSVSDTSAWHAAAGDPWNASASADGLYYALRHYAWRYPKLPLYVVETGMATDNGKPRSDGYRRGDQLRDLIYWTQRARADGMNVIGFNYWSLTDNYEWGSYRPRLGLYTVDVVTDRSLRRRPTDGVDAYRQTIASRGVGSAYTPTRPADSCSLADAPDSCTQPVH</sequence>
<dbReference type="InterPro" id="IPR017853">
    <property type="entry name" value="GH"/>
</dbReference>
<dbReference type="InterPro" id="IPR033132">
    <property type="entry name" value="GH_1_N_CS"/>
</dbReference>
<dbReference type="GO" id="GO:0005975">
    <property type="term" value="P:carbohydrate metabolic process"/>
    <property type="evidence" value="ECO:0007669"/>
    <property type="project" value="InterPro"/>
</dbReference>
<dbReference type="SUPFAM" id="SSF51445">
    <property type="entry name" value="(Trans)glycosidases"/>
    <property type="match status" value="1"/>
</dbReference>
<reference evidence="6" key="2">
    <citation type="submission" date="2020-09" db="EMBL/GenBank/DDBJ databases">
        <authorList>
            <person name="Sun Q."/>
            <person name="Zhou Y."/>
        </authorList>
    </citation>
    <scope>NUCLEOTIDE SEQUENCE</scope>
    <source>
        <strain evidence="6">CGMCC 1.12827</strain>
    </source>
</reference>
<evidence type="ECO:0000256" key="1">
    <source>
        <dbReference type="ARBA" id="ARBA00010838"/>
    </source>
</evidence>
<dbReference type="Proteomes" id="UP000621454">
    <property type="component" value="Unassembled WGS sequence"/>
</dbReference>
<evidence type="ECO:0000256" key="2">
    <source>
        <dbReference type="ARBA" id="ARBA00022801"/>
    </source>
</evidence>
<dbReference type="PRINTS" id="PR00131">
    <property type="entry name" value="GLHYDRLASE1"/>
</dbReference>
<evidence type="ECO:0000256" key="4">
    <source>
        <dbReference type="RuleBase" id="RU003690"/>
    </source>
</evidence>
<keyword evidence="2 6" id="KW-0378">Hydrolase</keyword>
<keyword evidence="3" id="KW-0326">Glycosidase</keyword>
<dbReference type="PANTHER" id="PTHR10353">
    <property type="entry name" value="GLYCOSYL HYDROLASE"/>
    <property type="match status" value="1"/>
</dbReference>
<dbReference type="AlphaFoldDB" id="A0A916WYU3"/>
<evidence type="ECO:0000256" key="3">
    <source>
        <dbReference type="ARBA" id="ARBA00023295"/>
    </source>
</evidence>
<accession>A0A916WYU3</accession>
<comment type="similarity">
    <text evidence="1 4">Belongs to the glycosyl hydrolase 1 family.</text>
</comment>
<keyword evidence="7" id="KW-1185">Reference proteome</keyword>
<dbReference type="InterPro" id="IPR001360">
    <property type="entry name" value="Glyco_hydro_1"/>
</dbReference>
<evidence type="ECO:0000313" key="6">
    <source>
        <dbReference type="EMBL" id="GGB42972.1"/>
    </source>
</evidence>
<organism evidence="6 7">
    <name type="scientific">Gordonia jinhuaensis</name>
    <dbReference type="NCBI Taxonomy" id="1517702"/>
    <lineage>
        <taxon>Bacteria</taxon>
        <taxon>Bacillati</taxon>
        <taxon>Actinomycetota</taxon>
        <taxon>Actinomycetes</taxon>
        <taxon>Mycobacteriales</taxon>
        <taxon>Gordoniaceae</taxon>
        <taxon>Gordonia</taxon>
    </lineage>
</organism>
<feature type="region of interest" description="Disordered" evidence="5">
    <location>
        <begin position="451"/>
        <end position="477"/>
    </location>
</feature>
<evidence type="ECO:0000313" key="7">
    <source>
        <dbReference type="Proteomes" id="UP000621454"/>
    </source>
</evidence>
<gene>
    <name evidence="6" type="ORF">GCM10011489_33090</name>
</gene>
<comment type="caution">
    <text evidence="6">The sequence shown here is derived from an EMBL/GenBank/DDBJ whole genome shotgun (WGS) entry which is preliminary data.</text>
</comment>
<dbReference type="PANTHER" id="PTHR10353:SF36">
    <property type="entry name" value="LP05116P"/>
    <property type="match status" value="1"/>
</dbReference>
<dbReference type="Pfam" id="PF00232">
    <property type="entry name" value="Glyco_hydro_1"/>
    <property type="match status" value="2"/>
</dbReference>
<name>A0A916WYU3_9ACTN</name>